<comment type="function">
    <text evidence="1 10">Stimulates the secretion of gonadotropins.</text>
</comment>
<dbReference type="GO" id="GO:0005183">
    <property type="term" value="F:gonadotropin hormone-releasing hormone activity"/>
    <property type="evidence" value="ECO:0007669"/>
    <property type="project" value="TreeGrafter"/>
</dbReference>
<evidence type="ECO:0000256" key="1">
    <source>
        <dbReference type="ARBA" id="ARBA00002800"/>
    </source>
</evidence>
<evidence type="ECO:0000256" key="2">
    <source>
        <dbReference type="ARBA" id="ARBA00004613"/>
    </source>
</evidence>
<organism evidence="12 13">
    <name type="scientific">Pleuronectes platessa</name>
    <name type="common">European plaice</name>
    <dbReference type="NCBI Taxonomy" id="8262"/>
    <lineage>
        <taxon>Eukaryota</taxon>
        <taxon>Metazoa</taxon>
        <taxon>Chordata</taxon>
        <taxon>Craniata</taxon>
        <taxon>Vertebrata</taxon>
        <taxon>Euteleostomi</taxon>
        <taxon>Actinopterygii</taxon>
        <taxon>Neopterygii</taxon>
        <taxon>Teleostei</taxon>
        <taxon>Neoteleostei</taxon>
        <taxon>Acanthomorphata</taxon>
        <taxon>Carangaria</taxon>
        <taxon>Pleuronectiformes</taxon>
        <taxon>Pleuronectoidei</taxon>
        <taxon>Pleuronectidae</taxon>
        <taxon>Pleuronectes</taxon>
    </lineage>
</organism>
<evidence type="ECO:0000313" key="13">
    <source>
        <dbReference type="Proteomes" id="UP001153269"/>
    </source>
</evidence>
<dbReference type="PROSITE" id="PS00473">
    <property type="entry name" value="GNRH"/>
    <property type="match status" value="1"/>
</dbReference>
<name>A0A9N7VKN6_PLEPL</name>
<dbReference type="InterPro" id="IPR019792">
    <property type="entry name" value="Gonadoliberin"/>
</dbReference>
<evidence type="ECO:0000256" key="6">
    <source>
        <dbReference type="ARBA" id="ARBA00022702"/>
    </source>
</evidence>
<evidence type="ECO:0000256" key="11">
    <source>
        <dbReference type="SAM" id="SignalP"/>
    </source>
</evidence>
<evidence type="ECO:0000256" key="7">
    <source>
        <dbReference type="ARBA" id="ARBA00022729"/>
    </source>
</evidence>
<dbReference type="EMBL" id="CADEAL010004042">
    <property type="protein sequence ID" value="CAB1450116.1"/>
    <property type="molecule type" value="Genomic_DNA"/>
</dbReference>
<feature type="signal peptide" evidence="11">
    <location>
        <begin position="1"/>
        <end position="23"/>
    </location>
</feature>
<proteinExistence type="inferred from homology"/>
<dbReference type="Pfam" id="PF00446">
    <property type="entry name" value="GnRH"/>
    <property type="match status" value="1"/>
</dbReference>
<evidence type="ECO:0000256" key="9">
    <source>
        <dbReference type="ARBA" id="ARBA00023283"/>
    </source>
</evidence>
<keyword evidence="4" id="KW-0964">Secreted</keyword>
<reference evidence="12" key="1">
    <citation type="submission" date="2020-03" db="EMBL/GenBank/DDBJ databases">
        <authorList>
            <person name="Weist P."/>
        </authorList>
    </citation>
    <scope>NUCLEOTIDE SEQUENCE</scope>
</reference>
<feature type="chain" id="PRO_5040348229" description="Progonadoliberin" evidence="11">
    <location>
        <begin position="24"/>
        <end position="235"/>
    </location>
</feature>
<keyword evidence="9" id="KW-0873">Pyrrolidone carboxylic acid</keyword>
<comment type="subcellular location">
    <subcellularLocation>
        <location evidence="2 10">Secreted</location>
    </subcellularLocation>
</comment>
<dbReference type="PANTHER" id="PTHR10522">
    <property type="entry name" value="GONADOLIBERIN"/>
    <property type="match status" value="1"/>
</dbReference>
<evidence type="ECO:0000256" key="10">
    <source>
        <dbReference type="RuleBase" id="RU000635"/>
    </source>
</evidence>
<sequence length="235" mass="25627">MEASSRVAVQVLLLTLVVQVSLSQHWSYGWLPGGKRSVGELEATIRMMGTGGVVSLPEEASAQAQERPRPYNVAIVEGKVIFRESLNVREVFKHFFPRALVKGVFGRNLPVVIRLLRFDQRTVLKHWEKEEDSVSGRPAGSKLSAGALLASLIAGFPECQGPPLLGVRAQILSERATTLSLPNLVYPSHLSYATLGSPSHVLPPLCDSTHTPKPRATLVPASSGWPQRGARLLLW</sequence>
<evidence type="ECO:0000256" key="4">
    <source>
        <dbReference type="ARBA" id="ARBA00022525"/>
    </source>
</evidence>
<evidence type="ECO:0000256" key="3">
    <source>
        <dbReference type="ARBA" id="ARBA00010968"/>
    </source>
</evidence>
<keyword evidence="6 10" id="KW-0372">Hormone</keyword>
<comment type="similarity">
    <text evidence="3 10">Belongs to the GnRH family.</text>
</comment>
<accession>A0A9N7VKN6</accession>
<dbReference type="GO" id="GO:0031530">
    <property type="term" value="F:gonadotropin-releasing hormone receptor binding"/>
    <property type="evidence" value="ECO:0007669"/>
    <property type="project" value="TreeGrafter"/>
</dbReference>
<keyword evidence="7 11" id="KW-0732">Signal</keyword>
<dbReference type="InterPro" id="IPR002012">
    <property type="entry name" value="GnRH"/>
</dbReference>
<gene>
    <name evidence="12" type="ORF">PLEPLA_LOCUS37805</name>
</gene>
<evidence type="ECO:0000313" key="12">
    <source>
        <dbReference type="EMBL" id="CAB1450116.1"/>
    </source>
</evidence>
<keyword evidence="5" id="KW-0165">Cleavage on pair of basic residues</keyword>
<dbReference type="AlphaFoldDB" id="A0A9N7VKN6"/>
<evidence type="ECO:0000256" key="8">
    <source>
        <dbReference type="ARBA" id="ARBA00022815"/>
    </source>
</evidence>
<protein>
    <recommendedName>
        <fullName evidence="10">Progonadoliberin</fullName>
    </recommendedName>
    <component>
        <recommendedName>
            <fullName evidence="10">Gonadoliberin</fullName>
        </recommendedName>
        <alternativeName>
            <fullName evidence="10">Gonadotropin-releasing hormone</fullName>
            <shortName evidence="10">GnRH</shortName>
        </alternativeName>
        <alternativeName>
            <fullName evidence="10">Luliberin</fullName>
        </alternativeName>
        <alternativeName>
            <fullName evidence="10">Luteinizing hormone-releasing hormone</fullName>
            <shortName evidence="10">LH-RH</shortName>
        </alternativeName>
    </component>
    <component>
        <recommendedName>
            <fullName evidence="10">GnRH-associated peptide</fullName>
        </recommendedName>
        <alternativeName>
            <fullName evidence="10">GnRH-associated peptide</fullName>
        </alternativeName>
    </component>
</protein>
<dbReference type="PANTHER" id="PTHR10522:SF6">
    <property type="entry name" value="PROGONADOLIBERIN-2"/>
    <property type="match status" value="1"/>
</dbReference>
<evidence type="ECO:0000256" key="5">
    <source>
        <dbReference type="ARBA" id="ARBA00022685"/>
    </source>
</evidence>
<dbReference type="Proteomes" id="UP001153269">
    <property type="component" value="Unassembled WGS sequence"/>
</dbReference>
<keyword evidence="8 10" id="KW-0027">Amidation</keyword>
<dbReference type="GO" id="GO:0005615">
    <property type="term" value="C:extracellular space"/>
    <property type="evidence" value="ECO:0007669"/>
    <property type="project" value="TreeGrafter"/>
</dbReference>
<keyword evidence="13" id="KW-1185">Reference proteome</keyword>
<comment type="caution">
    <text evidence="12">The sequence shown here is derived from an EMBL/GenBank/DDBJ whole genome shotgun (WGS) entry which is preliminary data.</text>
</comment>